<reference evidence="1 2" key="1">
    <citation type="journal article" date="2024" name="Plant Biotechnol. J.">
        <title>Genome and CRISPR/Cas9 system of a widespread forest tree (Populus alba) in the world.</title>
        <authorList>
            <person name="Liu Y.J."/>
            <person name="Jiang P.F."/>
            <person name="Han X.M."/>
            <person name="Li X.Y."/>
            <person name="Wang H.M."/>
            <person name="Wang Y.J."/>
            <person name="Wang X.X."/>
            <person name="Zeng Q.Y."/>
        </authorList>
    </citation>
    <scope>NUCLEOTIDE SEQUENCE [LARGE SCALE GENOMIC DNA]</scope>
    <source>
        <strain evidence="2">cv. PAL-ZL1</strain>
    </source>
</reference>
<sequence>MSPTAGKGKMIDSFGGLNRKRKSRPCGRSESNTYGVVSLASCSWDANESTTSILPPRPIGDDGNYYECVICDYGGELLCCDVCPCTYHLQCLNPPLECTPPGSWQCPNCCNEADPATQLLCIESSKENVSSNNAKQAFSHNLLSSDIKKKLELSSDLPAPVESGSLAHENLPAGSLQSLYDLAEAGDLMERTSKKYVPTKEQLNALNHDGDEKGTETCTRANEIREGADTDPGEKADRLSESEDLIAPRNKNPIEEQGEMMACLGQATNNDICPASDNLNQCDKLLVLRDVMLETTTGHYKSKRNIGGRELQQAWLPEYTEAGKALKEKDAKLRARQKQKLALRNNSTILSPATIEQVPDAWSDVELDSLWVGVRRRGQGNWEAMLRDPSLFFKGKTVEHLTRRWMKERLQIFNLEEYGNPQVDRHQIAGTTSLSSKDQHSSGEVKIDEPTLLLGGISSDSIAIRDLNQIQPKTDNEGLGGFLPHANEIPNNFIQNEGPSVHFDASRFDGDDLLGVLLTHPYVMIMLKILVSDSLIIRGGIILAIPVVQGDNIWKGSLFNEDINLGSEDKVKNEIDSQDHVTVNKTGVSLAFAEDNRYVCQ</sequence>
<keyword evidence="2" id="KW-1185">Reference proteome</keyword>
<comment type="caution">
    <text evidence="1">The sequence shown here is derived from an EMBL/GenBank/DDBJ whole genome shotgun (WGS) entry which is preliminary data.</text>
</comment>
<dbReference type="Proteomes" id="UP000309997">
    <property type="component" value="Unassembled WGS sequence"/>
</dbReference>
<organism evidence="1 2">
    <name type="scientific">Populus alba</name>
    <name type="common">White poplar</name>
    <dbReference type="NCBI Taxonomy" id="43335"/>
    <lineage>
        <taxon>Eukaryota</taxon>
        <taxon>Viridiplantae</taxon>
        <taxon>Streptophyta</taxon>
        <taxon>Embryophyta</taxon>
        <taxon>Tracheophyta</taxon>
        <taxon>Spermatophyta</taxon>
        <taxon>Magnoliopsida</taxon>
        <taxon>eudicotyledons</taxon>
        <taxon>Gunneridae</taxon>
        <taxon>Pentapetalae</taxon>
        <taxon>rosids</taxon>
        <taxon>fabids</taxon>
        <taxon>Malpighiales</taxon>
        <taxon>Salicaceae</taxon>
        <taxon>Saliceae</taxon>
        <taxon>Populus</taxon>
    </lineage>
</organism>
<accession>A0ACC4BLA2</accession>
<evidence type="ECO:0000313" key="1">
    <source>
        <dbReference type="EMBL" id="KAL3578887.1"/>
    </source>
</evidence>
<protein>
    <submittedName>
        <fullName evidence="1">Uncharacterized protein</fullName>
    </submittedName>
</protein>
<gene>
    <name evidence="1" type="ORF">D5086_020391</name>
</gene>
<dbReference type="EMBL" id="RCHU02000010">
    <property type="protein sequence ID" value="KAL3578887.1"/>
    <property type="molecule type" value="Genomic_DNA"/>
</dbReference>
<proteinExistence type="predicted"/>
<name>A0ACC4BLA2_POPAL</name>
<evidence type="ECO:0000313" key="2">
    <source>
        <dbReference type="Proteomes" id="UP000309997"/>
    </source>
</evidence>